<evidence type="ECO:0000313" key="3">
    <source>
        <dbReference type="Proteomes" id="UP000292423"/>
    </source>
</evidence>
<dbReference type="RefSeq" id="WP_130412181.1">
    <property type="nucleotide sequence ID" value="NZ_SHKX01000011.1"/>
</dbReference>
<protein>
    <recommendedName>
        <fullName evidence="4">Lipoprotein</fullName>
    </recommendedName>
</protein>
<keyword evidence="3" id="KW-1185">Reference proteome</keyword>
<reference evidence="2 3" key="1">
    <citation type="submission" date="2019-02" db="EMBL/GenBank/DDBJ databases">
        <title>Genomic Encyclopedia of Type Strains, Phase IV (KMG-IV): sequencing the most valuable type-strain genomes for metagenomic binning, comparative biology and taxonomic classification.</title>
        <authorList>
            <person name="Goeker M."/>
        </authorList>
    </citation>
    <scope>NUCLEOTIDE SEQUENCE [LARGE SCALE GENOMIC DNA]</scope>
    <source>
        <strain evidence="2 3">DSM 105135</strain>
    </source>
</reference>
<sequence>MNRILVTMTVLMAGLLSACEATQGPGTSEAMKSPVVLTVPGLLATAKRYQGMVVQVRGFDAGWQGECRSAPPVSRSDWHLQDGGKCLYVHGPHPEPRADGDKPRLVKVNGVVRVTPEGVWYLDAP</sequence>
<dbReference type="Proteomes" id="UP000292423">
    <property type="component" value="Unassembled WGS sequence"/>
</dbReference>
<dbReference type="EMBL" id="SHKX01000011">
    <property type="protein sequence ID" value="RZU47035.1"/>
    <property type="molecule type" value="Genomic_DNA"/>
</dbReference>
<proteinExistence type="predicted"/>
<evidence type="ECO:0000256" key="1">
    <source>
        <dbReference type="SAM" id="SignalP"/>
    </source>
</evidence>
<dbReference type="OrthoDB" id="7063703at2"/>
<keyword evidence="1" id="KW-0732">Signal</keyword>
<evidence type="ECO:0008006" key="4">
    <source>
        <dbReference type="Google" id="ProtNLM"/>
    </source>
</evidence>
<name>A0A4Q7ZAU7_9GAMM</name>
<feature type="signal peptide" evidence="1">
    <location>
        <begin position="1"/>
        <end position="18"/>
    </location>
</feature>
<dbReference type="PROSITE" id="PS51257">
    <property type="entry name" value="PROKAR_LIPOPROTEIN"/>
    <property type="match status" value="1"/>
</dbReference>
<organism evidence="2 3">
    <name type="scientific">Fluviicoccus keumensis</name>
    <dbReference type="NCBI Taxonomy" id="1435465"/>
    <lineage>
        <taxon>Bacteria</taxon>
        <taxon>Pseudomonadati</taxon>
        <taxon>Pseudomonadota</taxon>
        <taxon>Gammaproteobacteria</taxon>
        <taxon>Moraxellales</taxon>
        <taxon>Moraxellaceae</taxon>
        <taxon>Fluviicoccus</taxon>
    </lineage>
</organism>
<comment type="caution">
    <text evidence="2">The sequence shown here is derived from an EMBL/GenBank/DDBJ whole genome shotgun (WGS) entry which is preliminary data.</text>
</comment>
<gene>
    <name evidence="2" type="ORF">EV700_1424</name>
</gene>
<dbReference type="AlphaFoldDB" id="A0A4Q7ZAU7"/>
<feature type="chain" id="PRO_5020276661" description="Lipoprotein" evidence="1">
    <location>
        <begin position="19"/>
        <end position="125"/>
    </location>
</feature>
<evidence type="ECO:0000313" key="2">
    <source>
        <dbReference type="EMBL" id="RZU47035.1"/>
    </source>
</evidence>
<accession>A0A4Q7ZAU7</accession>